<evidence type="ECO:0000313" key="2">
    <source>
        <dbReference type="WBParaSite" id="jg15670.2"/>
    </source>
</evidence>
<dbReference type="Proteomes" id="UP000887574">
    <property type="component" value="Unplaced"/>
</dbReference>
<dbReference type="AlphaFoldDB" id="A0A915D531"/>
<keyword evidence="1" id="KW-1185">Reference proteome</keyword>
<name>A0A915D531_9BILA</name>
<organism evidence="1 2">
    <name type="scientific">Ditylenchus dipsaci</name>
    <dbReference type="NCBI Taxonomy" id="166011"/>
    <lineage>
        <taxon>Eukaryota</taxon>
        <taxon>Metazoa</taxon>
        <taxon>Ecdysozoa</taxon>
        <taxon>Nematoda</taxon>
        <taxon>Chromadorea</taxon>
        <taxon>Rhabditida</taxon>
        <taxon>Tylenchina</taxon>
        <taxon>Tylenchomorpha</taxon>
        <taxon>Sphaerularioidea</taxon>
        <taxon>Anguinidae</taxon>
        <taxon>Anguininae</taxon>
        <taxon>Ditylenchus</taxon>
    </lineage>
</organism>
<dbReference type="Gene3D" id="3.80.10.10">
    <property type="entry name" value="Ribonuclease Inhibitor"/>
    <property type="match status" value="1"/>
</dbReference>
<dbReference type="InterPro" id="IPR032675">
    <property type="entry name" value="LRR_dom_sf"/>
</dbReference>
<sequence>MRQISLRCRNLKNLEVWSVEGDWSFSSESINLLLSGLPCLQKLIIVGFVELEIGSVAHLQALIHFKIAFREFLTDKLLISISKCSQLKALDLCQARSDPRHLYSSNSLQALANLRLLEDLKLVNICYLTDELLISMTTNYSRLKNGFSISHRHYPMLHSLLHTLFAKDLELNVNKPT</sequence>
<accession>A0A915D531</accession>
<protein>
    <submittedName>
        <fullName evidence="2">Uncharacterized protein</fullName>
    </submittedName>
</protein>
<proteinExistence type="predicted"/>
<dbReference type="WBParaSite" id="jg15670.2">
    <property type="protein sequence ID" value="jg15670.2"/>
    <property type="gene ID" value="jg15670"/>
</dbReference>
<evidence type="ECO:0000313" key="1">
    <source>
        <dbReference type="Proteomes" id="UP000887574"/>
    </source>
</evidence>
<dbReference type="SUPFAM" id="SSF52047">
    <property type="entry name" value="RNI-like"/>
    <property type="match status" value="1"/>
</dbReference>
<reference evidence="2" key="1">
    <citation type="submission" date="2022-11" db="UniProtKB">
        <authorList>
            <consortium name="WormBaseParasite"/>
        </authorList>
    </citation>
    <scope>IDENTIFICATION</scope>
</reference>